<comment type="caution">
    <text evidence="3">The sequence shown here is derived from an EMBL/GenBank/DDBJ whole genome shotgun (WGS) entry which is preliminary data.</text>
</comment>
<gene>
    <name evidence="3" type="ORF">FCM35_KLT03278</name>
</gene>
<keyword evidence="1" id="KW-0811">Translocation</keyword>
<feature type="transmembrane region" description="Helical" evidence="1">
    <location>
        <begin position="23"/>
        <end position="50"/>
    </location>
</feature>
<name>A0A833VB55_9POAL</name>
<comment type="caution">
    <text evidence="1">Lacks conserved residue(s) required for the propagation of feature annotation.</text>
</comment>
<keyword evidence="1" id="KW-0809">Transit peptide</keyword>
<dbReference type="PANTHER" id="PTHR12210">
    <property type="entry name" value="DULLARD PROTEIN PHOSPHATASE"/>
    <property type="match status" value="1"/>
</dbReference>
<proteinExistence type="inferred from homology"/>
<comment type="subunit">
    <text evidence="1">Component of the TIM23 complex.</text>
</comment>
<reference evidence="3" key="1">
    <citation type="submission" date="2020-01" db="EMBL/GenBank/DDBJ databases">
        <title>Genome sequence of Kobresia littledalei, the first chromosome-level genome in the family Cyperaceae.</title>
        <authorList>
            <person name="Qu G."/>
        </authorList>
    </citation>
    <scope>NUCLEOTIDE SEQUENCE</scope>
    <source>
        <strain evidence="3">C.B.Clarke</strain>
        <tissue evidence="3">Leaf</tissue>
    </source>
</reference>
<dbReference type="Proteomes" id="UP000623129">
    <property type="component" value="Unassembled WGS sequence"/>
</dbReference>
<comment type="subcellular location">
    <subcellularLocation>
        <location evidence="1">Mitochondrion inner membrane</location>
        <topology evidence="1">Single-pass membrane protein</topology>
    </subcellularLocation>
</comment>
<dbReference type="OrthoDB" id="277011at2759"/>
<sequence length="340" mass="38450">MNSPLTQELIGNAQGARLIGKTLTIAVVISHILFLTCFSCTICLCLHLALPPAPSKIRAVELPLRLIQCMRGENVPCPDPYIKWILTTAVQLVFMFYIPFACLLIYKLWSYTNWFKIQPKKRIFSKSFSQKSITKPKSRSKASISRSLSLPAINKKTLFLGLDGTLIFRKSDPVPDRNGLRVLTLTNFQGGRDQYVIQRPFVNKLLSEAISSGFEVVIFTAASQSFSHEVINWLDPVSKYISDQLYIGDCRETSQGIIVKDLSVTGRRLDRSVIVDVSLRGPRVCVGQIENAIEVAPFEGDSQDEELHKLLRFFELHRMYDDLRDAVSHYLCTSDKEKSQ</sequence>
<dbReference type="GO" id="GO:0005744">
    <property type="term" value="C:TIM23 mitochondrial import inner membrane translocase complex"/>
    <property type="evidence" value="ECO:0007669"/>
    <property type="project" value="UniProtKB-UniRule"/>
</dbReference>
<dbReference type="EMBL" id="SWLB01000012">
    <property type="protein sequence ID" value="KAF3331872.1"/>
    <property type="molecule type" value="Genomic_DNA"/>
</dbReference>
<keyword evidence="1" id="KW-0812">Transmembrane</keyword>
<keyword evidence="1" id="KW-0813">Transport</keyword>
<comment type="similarity">
    <text evidence="1">Belongs to the TIM50 family.</text>
</comment>
<evidence type="ECO:0000259" key="2">
    <source>
        <dbReference type="PROSITE" id="PS50969"/>
    </source>
</evidence>
<comment type="function">
    <text evidence="1">Essential component of the TIM23 complex, a complex that mediates the translocation of transit peptide-containing proteins across the mitochondrial inner membrane.</text>
</comment>
<dbReference type="Pfam" id="PF03031">
    <property type="entry name" value="NIF"/>
    <property type="match status" value="1"/>
</dbReference>
<feature type="domain" description="FCP1 homology" evidence="2">
    <location>
        <begin position="151"/>
        <end position="317"/>
    </location>
</feature>
<dbReference type="InterPro" id="IPR004274">
    <property type="entry name" value="FCP1_dom"/>
</dbReference>
<organism evidence="3 4">
    <name type="scientific">Carex littledalei</name>
    <dbReference type="NCBI Taxonomy" id="544730"/>
    <lineage>
        <taxon>Eukaryota</taxon>
        <taxon>Viridiplantae</taxon>
        <taxon>Streptophyta</taxon>
        <taxon>Embryophyta</taxon>
        <taxon>Tracheophyta</taxon>
        <taxon>Spermatophyta</taxon>
        <taxon>Magnoliopsida</taxon>
        <taxon>Liliopsida</taxon>
        <taxon>Poales</taxon>
        <taxon>Cyperaceae</taxon>
        <taxon>Cyperoideae</taxon>
        <taxon>Cariceae</taxon>
        <taxon>Carex</taxon>
        <taxon>Carex subgen. Euthyceras</taxon>
    </lineage>
</organism>
<dbReference type="AlphaFoldDB" id="A0A833VB55"/>
<keyword evidence="1" id="KW-0472">Membrane</keyword>
<protein>
    <recommendedName>
        <fullName evidence="1">Mitochondrial import inner membrane translocase subunit TIM50</fullName>
    </recommendedName>
</protein>
<evidence type="ECO:0000256" key="1">
    <source>
        <dbReference type="RuleBase" id="RU365079"/>
    </source>
</evidence>
<dbReference type="InterPro" id="IPR023214">
    <property type="entry name" value="HAD_sf"/>
</dbReference>
<keyword evidence="1" id="KW-0496">Mitochondrion</keyword>
<dbReference type="InterPro" id="IPR036412">
    <property type="entry name" value="HAD-like_sf"/>
</dbReference>
<dbReference type="GO" id="GO:0015031">
    <property type="term" value="P:protein transport"/>
    <property type="evidence" value="ECO:0007669"/>
    <property type="project" value="UniProtKB-KW"/>
</dbReference>
<keyword evidence="1" id="KW-1133">Transmembrane helix</keyword>
<keyword evidence="4" id="KW-1185">Reference proteome</keyword>
<dbReference type="SMART" id="SM00577">
    <property type="entry name" value="CPDc"/>
    <property type="match status" value="1"/>
</dbReference>
<dbReference type="InterPro" id="IPR050365">
    <property type="entry name" value="TIM50"/>
</dbReference>
<dbReference type="SUPFAM" id="SSF56784">
    <property type="entry name" value="HAD-like"/>
    <property type="match status" value="1"/>
</dbReference>
<feature type="transmembrane region" description="Helical" evidence="1">
    <location>
        <begin position="81"/>
        <end position="106"/>
    </location>
</feature>
<keyword evidence="1" id="KW-0653">Protein transport</keyword>
<accession>A0A833VB55</accession>
<dbReference type="PROSITE" id="PS50969">
    <property type="entry name" value="FCP1"/>
    <property type="match status" value="1"/>
</dbReference>
<dbReference type="Gene3D" id="3.40.50.1000">
    <property type="entry name" value="HAD superfamily/HAD-like"/>
    <property type="match status" value="1"/>
</dbReference>
<evidence type="ECO:0000313" key="3">
    <source>
        <dbReference type="EMBL" id="KAF3331872.1"/>
    </source>
</evidence>
<evidence type="ECO:0000313" key="4">
    <source>
        <dbReference type="Proteomes" id="UP000623129"/>
    </source>
</evidence>